<keyword evidence="1" id="KW-0862">Zinc</keyword>
<dbReference type="Proteomes" id="UP001396334">
    <property type="component" value="Unassembled WGS sequence"/>
</dbReference>
<feature type="compositionally biased region" description="Basic residues" evidence="2">
    <location>
        <begin position="152"/>
        <end position="162"/>
    </location>
</feature>
<dbReference type="PROSITE" id="PS50157">
    <property type="entry name" value="ZINC_FINGER_C2H2_2"/>
    <property type="match status" value="1"/>
</dbReference>
<dbReference type="EMBL" id="JBBPBN010000017">
    <property type="protein sequence ID" value="KAK9019214.1"/>
    <property type="molecule type" value="Genomic_DNA"/>
</dbReference>
<keyword evidence="1" id="KW-0863">Zinc-finger</keyword>
<dbReference type="InterPro" id="IPR013087">
    <property type="entry name" value="Znf_C2H2_type"/>
</dbReference>
<keyword evidence="1" id="KW-0479">Metal-binding</keyword>
<name>A0ABR2S210_9ROSI</name>
<evidence type="ECO:0000256" key="1">
    <source>
        <dbReference type="PROSITE-ProRule" id="PRU00042"/>
    </source>
</evidence>
<dbReference type="PROSITE" id="PS00028">
    <property type="entry name" value="ZINC_FINGER_C2H2_1"/>
    <property type="match status" value="1"/>
</dbReference>
<comment type="caution">
    <text evidence="4">The sequence shown here is derived from an EMBL/GenBank/DDBJ whole genome shotgun (WGS) entry which is preliminary data.</text>
</comment>
<evidence type="ECO:0000256" key="2">
    <source>
        <dbReference type="SAM" id="MobiDB-lite"/>
    </source>
</evidence>
<keyword evidence="5" id="KW-1185">Reference proteome</keyword>
<protein>
    <recommendedName>
        <fullName evidence="3">C2H2-type domain-containing protein</fullName>
    </recommendedName>
</protein>
<reference evidence="4 5" key="1">
    <citation type="journal article" date="2024" name="G3 (Bethesda)">
        <title>Genome assembly of Hibiscus sabdariffa L. provides insights into metabolisms of medicinal natural products.</title>
        <authorList>
            <person name="Kim T."/>
        </authorList>
    </citation>
    <scope>NUCLEOTIDE SEQUENCE [LARGE SCALE GENOMIC DNA]</scope>
    <source>
        <strain evidence="4">TK-2024</strain>
        <tissue evidence="4">Old leaves</tissue>
    </source>
</reference>
<accession>A0ABR2S210</accession>
<evidence type="ECO:0000259" key="3">
    <source>
        <dbReference type="PROSITE" id="PS50157"/>
    </source>
</evidence>
<evidence type="ECO:0000313" key="4">
    <source>
        <dbReference type="EMBL" id="KAK9019214.1"/>
    </source>
</evidence>
<proteinExistence type="predicted"/>
<feature type="region of interest" description="Disordered" evidence="2">
    <location>
        <begin position="152"/>
        <end position="184"/>
    </location>
</feature>
<sequence length="184" mass="20810">MGRGGGNKKRKEQKRIAASNLKLNCNLCGKKFKLTGGLESHVKDVHGKGGFCAKCNMVFPRKGVWTGVCFHVNTEIMNKVSESEPVGFLKNSDMVTFSSNLPGRNNATTDDRYLIRVTHIHHSTLYDGGERNVDERISEIVIVEIGGKGFKQRRIRRRKQSRRQQGVENDKENRSRKQKGMKPP</sequence>
<gene>
    <name evidence="4" type="ORF">V6N11_053740</name>
</gene>
<organism evidence="4 5">
    <name type="scientific">Hibiscus sabdariffa</name>
    <name type="common">roselle</name>
    <dbReference type="NCBI Taxonomy" id="183260"/>
    <lineage>
        <taxon>Eukaryota</taxon>
        <taxon>Viridiplantae</taxon>
        <taxon>Streptophyta</taxon>
        <taxon>Embryophyta</taxon>
        <taxon>Tracheophyta</taxon>
        <taxon>Spermatophyta</taxon>
        <taxon>Magnoliopsida</taxon>
        <taxon>eudicotyledons</taxon>
        <taxon>Gunneridae</taxon>
        <taxon>Pentapetalae</taxon>
        <taxon>rosids</taxon>
        <taxon>malvids</taxon>
        <taxon>Malvales</taxon>
        <taxon>Malvaceae</taxon>
        <taxon>Malvoideae</taxon>
        <taxon>Hibiscus</taxon>
    </lineage>
</organism>
<evidence type="ECO:0000313" key="5">
    <source>
        <dbReference type="Proteomes" id="UP001396334"/>
    </source>
</evidence>
<feature type="domain" description="C2H2-type" evidence="3">
    <location>
        <begin position="23"/>
        <end position="46"/>
    </location>
</feature>
<dbReference type="Gene3D" id="3.30.160.60">
    <property type="entry name" value="Classic Zinc Finger"/>
    <property type="match status" value="1"/>
</dbReference>